<dbReference type="GO" id="GO:0003824">
    <property type="term" value="F:catalytic activity"/>
    <property type="evidence" value="ECO:0007669"/>
    <property type="project" value="InterPro"/>
</dbReference>
<reference evidence="6 7" key="1">
    <citation type="submission" date="2019-09" db="EMBL/GenBank/DDBJ databases">
        <title>Screening of Novel Bioactive Compounds from Soil-Associated.</title>
        <authorList>
            <person name="Gong X."/>
        </authorList>
    </citation>
    <scope>NUCLEOTIDE SEQUENCE [LARGE SCALE GENOMIC DNA]</scope>
    <source>
        <strain evidence="6 7">Gxj-6</strain>
    </source>
</reference>
<evidence type="ECO:0000259" key="5">
    <source>
        <dbReference type="PROSITE" id="PS51084"/>
    </source>
</evidence>
<evidence type="ECO:0000256" key="4">
    <source>
        <dbReference type="SAM" id="MobiDB-lite"/>
    </source>
</evidence>
<name>A0A5J5JW78_9ACTN</name>
<evidence type="ECO:0000256" key="3">
    <source>
        <dbReference type="PROSITE-ProRule" id="PRU00464"/>
    </source>
</evidence>
<dbReference type="PROSITE" id="PS51084">
    <property type="entry name" value="HIT_2"/>
    <property type="match status" value="1"/>
</dbReference>
<dbReference type="EMBL" id="VYTZ01000010">
    <property type="protein sequence ID" value="KAA9375789.1"/>
    <property type="molecule type" value="Genomic_DNA"/>
</dbReference>
<feature type="active site" description="Tele-AMP-histidine intermediate" evidence="1">
    <location>
        <position position="141"/>
    </location>
</feature>
<dbReference type="SUPFAM" id="SSF54197">
    <property type="entry name" value="HIT-like"/>
    <property type="match status" value="1"/>
</dbReference>
<dbReference type="CDD" id="cd01276">
    <property type="entry name" value="PKCI_related"/>
    <property type="match status" value="1"/>
</dbReference>
<evidence type="ECO:0000256" key="2">
    <source>
        <dbReference type="PIRSR" id="PIRSR601310-3"/>
    </source>
</evidence>
<comment type="caution">
    <text evidence="6">The sequence shown here is derived from an EMBL/GenBank/DDBJ whole genome shotgun (WGS) entry which is preliminary data.</text>
</comment>
<sequence length="155" mass="16553">MARRCPRATLGGWSGEVSHNHSSREDHCRHQSSSATVRLRRVTDCLFCKIVARQIPAEIVLETGRALAFRDVNPQAPTHVLVVPKAHHENAAALAAADDGLADDLLKACHAVAVQEGVAEPGYRVVLNTGPGAGQTVFHVHAHVLGGRSLTWPPG</sequence>
<feature type="region of interest" description="Disordered" evidence="4">
    <location>
        <begin position="13"/>
        <end position="32"/>
    </location>
</feature>
<keyword evidence="7" id="KW-1185">Reference proteome</keyword>
<dbReference type="InterPro" id="IPR001310">
    <property type="entry name" value="Histidine_triad_HIT"/>
</dbReference>
<evidence type="ECO:0000256" key="1">
    <source>
        <dbReference type="PIRSR" id="PIRSR601310-1"/>
    </source>
</evidence>
<feature type="domain" description="HIT" evidence="5">
    <location>
        <begin position="46"/>
        <end position="155"/>
    </location>
</feature>
<feature type="short sequence motif" description="Histidine triad motif" evidence="2 3">
    <location>
        <begin position="139"/>
        <end position="143"/>
    </location>
</feature>
<dbReference type="PANTHER" id="PTHR23089">
    <property type="entry name" value="HISTIDINE TRIAD HIT PROTEIN"/>
    <property type="match status" value="1"/>
</dbReference>
<evidence type="ECO:0000313" key="7">
    <source>
        <dbReference type="Proteomes" id="UP000327011"/>
    </source>
</evidence>
<feature type="compositionally biased region" description="Basic and acidic residues" evidence="4">
    <location>
        <begin position="18"/>
        <end position="29"/>
    </location>
</feature>
<accession>A0A5J5JW78</accession>
<dbReference type="Proteomes" id="UP000327011">
    <property type="component" value="Unassembled WGS sequence"/>
</dbReference>
<dbReference type="InterPro" id="IPR036265">
    <property type="entry name" value="HIT-like_sf"/>
</dbReference>
<dbReference type="PRINTS" id="PR00332">
    <property type="entry name" value="HISTRIAD"/>
</dbReference>
<dbReference type="Gene3D" id="3.30.428.10">
    <property type="entry name" value="HIT-like"/>
    <property type="match status" value="1"/>
</dbReference>
<proteinExistence type="predicted"/>
<dbReference type="AlphaFoldDB" id="A0A5J5JW78"/>
<dbReference type="Pfam" id="PF01230">
    <property type="entry name" value="HIT"/>
    <property type="match status" value="1"/>
</dbReference>
<organism evidence="6 7">
    <name type="scientific">Microbispora cellulosiformans</name>
    <dbReference type="NCBI Taxonomy" id="2614688"/>
    <lineage>
        <taxon>Bacteria</taxon>
        <taxon>Bacillati</taxon>
        <taxon>Actinomycetota</taxon>
        <taxon>Actinomycetes</taxon>
        <taxon>Streptosporangiales</taxon>
        <taxon>Streptosporangiaceae</taxon>
        <taxon>Microbispora</taxon>
    </lineage>
</organism>
<dbReference type="InterPro" id="IPR011146">
    <property type="entry name" value="HIT-like"/>
</dbReference>
<gene>
    <name evidence="6" type="ORF">F5972_26765</name>
</gene>
<protein>
    <submittedName>
        <fullName evidence="6">Histidine triad nucleotide-binding protein</fullName>
    </submittedName>
</protein>
<evidence type="ECO:0000313" key="6">
    <source>
        <dbReference type="EMBL" id="KAA9375789.1"/>
    </source>
</evidence>